<dbReference type="Pfam" id="PF13527">
    <property type="entry name" value="Acetyltransf_9"/>
    <property type="match status" value="1"/>
</dbReference>
<dbReference type="PANTHER" id="PTHR37817:SF1">
    <property type="entry name" value="N-ACETYLTRANSFERASE EIS"/>
    <property type="match status" value="1"/>
</dbReference>
<dbReference type="GO" id="GO:0016746">
    <property type="term" value="F:acyltransferase activity"/>
    <property type="evidence" value="ECO:0007669"/>
    <property type="project" value="UniProtKB-KW"/>
</dbReference>
<dbReference type="Proteomes" id="UP001056708">
    <property type="component" value="Chromosome"/>
</dbReference>
<evidence type="ECO:0000313" key="3">
    <source>
        <dbReference type="Proteomes" id="UP001056708"/>
    </source>
</evidence>
<accession>A0ABY5AQM1</accession>
<dbReference type="InterPro" id="IPR041380">
    <property type="entry name" value="Acetyltransf_17"/>
</dbReference>
<dbReference type="Pfam" id="PF13530">
    <property type="entry name" value="SCP2_2"/>
    <property type="match status" value="1"/>
</dbReference>
<feature type="domain" description="N-acetyltransferase" evidence="1">
    <location>
        <begin position="7"/>
        <end position="150"/>
    </location>
</feature>
<dbReference type="PROSITE" id="PS51186">
    <property type="entry name" value="GNAT"/>
    <property type="match status" value="1"/>
</dbReference>
<dbReference type="EMBL" id="CP098611">
    <property type="protein sequence ID" value="USR90656.1"/>
    <property type="molecule type" value="Genomic_DNA"/>
</dbReference>
<protein>
    <submittedName>
        <fullName evidence="2">GNAT family N-acetyltransferase</fullName>
        <ecNumber evidence="2">2.3.1.-</ecNumber>
    </submittedName>
</protein>
<dbReference type="InterPro" id="IPR016181">
    <property type="entry name" value="Acyl_CoA_acyltransferase"/>
</dbReference>
<sequence length="392" mass="44166">MTESWHYDILSDSEDGKRLNEILSQCFLIPLENCASYIELVGQENYRLVRRDNEIAGGLIKIPTGHWLGGKLVETMGVSAVGIAPEYRGTGAASTLLGTLLRELYQEKIPLSSLYPATPPLYRKLGYEQAISRCLWEIPIASLKPQKPQLACVPVENQTEAIAPLYEQFASRHNGAVQRRQFLWHLIWHSFMPLDSPVYTYLFGDRSAPEGYIIFRQKQGFQEGLMEIRDRVLLTPAAIQSFWAFLHSHRSQMTSASWHGPQLDATMLTLPLDTLVPREQMMLSWRIVHLESALQQRGYPRLSGELHLEVEDEILPGNCDRLILSLDEGKPQVTRGGRGELRLHISHLAPLYSGLWSASQLHHLGYIEGTPEAIALANVIFAGDLPGLSDFF</sequence>
<dbReference type="Gene3D" id="3.30.1050.10">
    <property type="entry name" value="SCP2 sterol-binding domain"/>
    <property type="match status" value="1"/>
</dbReference>
<keyword evidence="3" id="KW-1185">Reference proteome</keyword>
<evidence type="ECO:0000313" key="2">
    <source>
        <dbReference type="EMBL" id="USR90656.1"/>
    </source>
</evidence>
<dbReference type="RefSeq" id="WP_252662680.1">
    <property type="nucleotide sequence ID" value="NZ_CP098611.1"/>
</dbReference>
<dbReference type="SUPFAM" id="SSF55729">
    <property type="entry name" value="Acyl-CoA N-acyltransferases (Nat)"/>
    <property type="match status" value="1"/>
</dbReference>
<dbReference type="InterPro" id="IPR051554">
    <property type="entry name" value="Acetyltransferase_Eis"/>
</dbReference>
<organism evidence="2 3">
    <name type="scientific">Phormidium yuhuli AB48</name>
    <dbReference type="NCBI Taxonomy" id="2940671"/>
    <lineage>
        <taxon>Bacteria</taxon>
        <taxon>Bacillati</taxon>
        <taxon>Cyanobacteriota</taxon>
        <taxon>Cyanophyceae</taxon>
        <taxon>Oscillatoriophycideae</taxon>
        <taxon>Oscillatoriales</taxon>
        <taxon>Oscillatoriaceae</taxon>
        <taxon>Phormidium</taxon>
        <taxon>Phormidium yuhuli</taxon>
    </lineage>
</organism>
<dbReference type="InterPro" id="IPR036527">
    <property type="entry name" value="SCP2_sterol-bd_dom_sf"/>
</dbReference>
<gene>
    <name evidence="2" type="ORF">NEA10_17785</name>
</gene>
<dbReference type="InterPro" id="IPR000182">
    <property type="entry name" value="GNAT_dom"/>
</dbReference>
<keyword evidence="2" id="KW-0012">Acyltransferase</keyword>
<proteinExistence type="predicted"/>
<dbReference type="PANTHER" id="PTHR37817">
    <property type="entry name" value="N-ACETYLTRANSFERASE EIS"/>
    <property type="match status" value="1"/>
</dbReference>
<evidence type="ECO:0000259" key="1">
    <source>
        <dbReference type="PROSITE" id="PS51186"/>
    </source>
</evidence>
<name>A0ABY5AQM1_9CYAN</name>
<dbReference type="SUPFAM" id="SSF55718">
    <property type="entry name" value="SCP-like"/>
    <property type="match status" value="1"/>
</dbReference>
<dbReference type="Pfam" id="PF17668">
    <property type="entry name" value="Acetyltransf_17"/>
    <property type="match status" value="1"/>
</dbReference>
<dbReference type="Gene3D" id="3.40.630.30">
    <property type="match status" value="2"/>
</dbReference>
<dbReference type="InterPro" id="IPR025559">
    <property type="entry name" value="Eis_dom"/>
</dbReference>
<dbReference type="EC" id="2.3.1.-" evidence="2"/>
<reference evidence="2" key="1">
    <citation type="submission" date="2022-06" db="EMBL/GenBank/DDBJ databases">
        <title>Genome sequence of Phormidium yuhuli AB48 isolated from an industrial photobioreactor environment.</title>
        <authorList>
            <person name="Qiu Y."/>
            <person name="Noonan A.J.C."/>
            <person name="Dofher K."/>
            <person name="Koch M."/>
            <person name="Kieft B."/>
            <person name="Lin X."/>
            <person name="Ziels R.M."/>
            <person name="Hallam S.J."/>
        </authorList>
    </citation>
    <scope>NUCLEOTIDE SEQUENCE</scope>
    <source>
        <strain evidence="2">AB48</strain>
    </source>
</reference>
<keyword evidence="2" id="KW-0808">Transferase</keyword>